<dbReference type="InterPro" id="IPR036236">
    <property type="entry name" value="Znf_C2H2_sf"/>
</dbReference>
<name>A0A7I8XDR5_BURXY</name>
<dbReference type="GO" id="GO:0045944">
    <property type="term" value="P:positive regulation of transcription by RNA polymerase II"/>
    <property type="evidence" value="ECO:0007669"/>
    <property type="project" value="UniProtKB-ARBA"/>
</dbReference>
<dbReference type="EMBL" id="CAJFDI010000006">
    <property type="protein sequence ID" value="CAD5235369.1"/>
    <property type="molecule type" value="Genomic_DNA"/>
</dbReference>
<dbReference type="Proteomes" id="UP000582659">
    <property type="component" value="Unassembled WGS sequence"/>
</dbReference>
<dbReference type="PANTHER" id="PTHR19818:SF139">
    <property type="entry name" value="PAIR-RULE PROTEIN ODD-PAIRED"/>
    <property type="match status" value="1"/>
</dbReference>
<dbReference type="InterPro" id="IPR013087">
    <property type="entry name" value="Znf_C2H2_type"/>
</dbReference>
<evidence type="ECO:0000256" key="5">
    <source>
        <dbReference type="PROSITE-ProRule" id="PRU00042"/>
    </source>
</evidence>
<keyword evidence="9" id="KW-1185">Reference proteome</keyword>
<feature type="compositionally biased region" description="Basic and acidic residues" evidence="6">
    <location>
        <begin position="505"/>
        <end position="532"/>
    </location>
</feature>
<feature type="compositionally biased region" description="Basic and acidic residues" evidence="6">
    <location>
        <begin position="408"/>
        <end position="424"/>
    </location>
</feature>
<dbReference type="EMBL" id="CAJFCV020000006">
    <property type="protein sequence ID" value="CAG9131705.1"/>
    <property type="molecule type" value="Genomic_DNA"/>
</dbReference>
<evidence type="ECO:0000256" key="6">
    <source>
        <dbReference type="SAM" id="MobiDB-lite"/>
    </source>
</evidence>
<sequence length="602" mass="68163">MKLKRIMEKPMDPIVCQWSECGIVVAGSADLDFHWLQHLIEDPVSCLWANCFHVFPARQSIEGKMFHLRQAHTSHRPFECDKCERKYVAESFLELHKFRIHDQKKNLCLCPFLDCNFNSEELLDLSGHCIAVHGAEGLKSLVKILDGNPADLLFPNDIDRSMQSRVPHLKQILLKSLLKKTAEFTPSRPIKSDLTDLPNNLLSEPSTSNSTNQRYSPNLHVADTIEISPFESREFSFPTSASPMLPGMTTPSSSVTPTFIQPAMAPLPSEGVPQSVPLHNMGYYMHFLSNPILHHQPAMEASASLSVPQQLYPPPIQHPDPHFQPVLSVPNYGPPMAQTESTPSLTPSVISIPVEKNGPYNVCKVDLSHSHRVIHKTVQIPCSRISNAADPRIQYSFYWKCEQLKEKQETSRNLDPRLKRDRPDSSPSGDQKRQRIYFDAPKASYQPTHPYRGKRGRPRSPQGYNRSGYQGKHRSFSPLEISPERPKIFEKRPKGHKSGFDEESEGNRGDNRERAPRSQSRSPRDQKYEGKSYYRGQKNIRRSSRGRSASRDRGGYRGYSNRKFEETPKFVSKYARSSGKSANSSPAKRSHGEDGNSPESNG</sequence>
<feature type="region of interest" description="Disordered" evidence="6">
    <location>
        <begin position="408"/>
        <end position="602"/>
    </location>
</feature>
<dbReference type="GO" id="GO:0000981">
    <property type="term" value="F:DNA-binding transcription factor activity, RNA polymerase II-specific"/>
    <property type="evidence" value="ECO:0007669"/>
    <property type="project" value="TreeGrafter"/>
</dbReference>
<dbReference type="SUPFAM" id="SSF57667">
    <property type="entry name" value="beta-beta-alpha zinc fingers"/>
    <property type="match status" value="1"/>
</dbReference>
<dbReference type="GO" id="GO:0000978">
    <property type="term" value="F:RNA polymerase II cis-regulatory region sequence-specific DNA binding"/>
    <property type="evidence" value="ECO:0007669"/>
    <property type="project" value="TreeGrafter"/>
</dbReference>
<dbReference type="AlphaFoldDB" id="A0A7I8XDR5"/>
<dbReference type="GO" id="GO:0008270">
    <property type="term" value="F:zinc ion binding"/>
    <property type="evidence" value="ECO:0007669"/>
    <property type="project" value="UniProtKB-KW"/>
</dbReference>
<keyword evidence="3 5" id="KW-0863">Zinc-finger</keyword>
<dbReference type="PROSITE" id="PS00028">
    <property type="entry name" value="ZINC_FINGER_C2H2_1"/>
    <property type="match status" value="2"/>
</dbReference>
<feature type="compositionally biased region" description="Polar residues" evidence="6">
    <location>
        <begin position="578"/>
        <end position="587"/>
    </location>
</feature>
<dbReference type="OrthoDB" id="3176202at2759"/>
<dbReference type="GO" id="GO:0005634">
    <property type="term" value="C:nucleus"/>
    <property type="evidence" value="ECO:0007669"/>
    <property type="project" value="UniProtKB-ARBA"/>
</dbReference>
<dbReference type="PANTHER" id="PTHR19818">
    <property type="entry name" value="ZINC FINGER PROTEIN ZIC AND GLI"/>
    <property type="match status" value="1"/>
</dbReference>
<dbReference type="InterPro" id="IPR050329">
    <property type="entry name" value="GLI_C2H2-zinc-finger"/>
</dbReference>
<keyword evidence="1" id="KW-0479">Metal-binding</keyword>
<reference evidence="8" key="1">
    <citation type="submission" date="2020-09" db="EMBL/GenBank/DDBJ databases">
        <authorList>
            <person name="Kikuchi T."/>
        </authorList>
    </citation>
    <scope>NUCLEOTIDE SEQUENCE</scope>
    <source>
        <strain evidence="8">Ka4C1</strain>
    </source>
</reference>
<feature type="region of interest" description="Disordered" evidence="6">
    <location>
        <begin position="188"/>
        <end position="215"/>
    </location>
</feature>
<keyword evidence="4" id="KW-0862">Zinc</keyword>
<evidence type="ECO:0000313" key="8">
    <source>
        <dbReference type="EMBL" id="CAD5235369.1"/>
    </source>
</evidence>
<evidence type="ECO:0000256" key="2">
    <source>
        <dbReference type="ARBA" id="ARBA00022737"/>
    </source>
</evidence>
<accession>A0A7I8XDR5</accession>
<feature type="compositionally biased region" description="Basic and acidic residues" evidence="6">
    <location>
        <begin position="482"/>
        <end position="492"/>
    </location>
</feature>
<feature type="domain" description="C2H2-type" evidence="7">
    <location>
        <begin position="78"/>
        <end position="106"/>
    </location>
</feature>
<dbReference type="SMART" id="SM00355">
    <property type="entry name" value="ZnF_C2H2"/>
    <property type="match status" value="3"/>
</dbReference>
<proteinExistence type="predicted"/>
<evidence type="ECO:0000313" key="9">
    <source>
        <dbReference type="Proteomes" id="UP000659654"/>
    </source>
</evidence>
<keyword evidence="2" id="KW-0677">Repeat</keyword>
<dbReference type="PROSITE" id="PS50157">
    <property type="entry name" value="ZINC_FINGER_C2H2_2"/>
    <property type="match status" value="1"/>
</dbReference>
<evidence type="ECO:0000256" key="1">
    <source>
        <dbReference type="ARBA" id="ARBA00022723"/>
    </source>
</evidence>
<evidence type="ECO:0000256" key="4">
    <source>
        <dbReference type="ARBA" id="ARBA00022833"/>
    </source>
</evidence>
<feature type="compositionally biased region" description="Polar residues" evidence="6">
    <location>
        <begin position="197"/>
        <end position="215"/>
    </location>
</feature>
<protein>
    <submittedName>
        <fullName evidence="8">(pine wood nematode) hypothetical protein</fullName>
    </submittedName>
</protein>
<dbReference type="Proteomes" id="UP000659654">
    <property type="component" value="Unassembled WGS sequence"/>
</dbReference>
<evidence type="ECO:0000259" key="7">
    <source>
        <dbReference type="PROSITE" id="PS50157"/>
    </source>
</evidence>
<organism evidence="8 9">
    <name type="scientific">Bursaphelenchus xylophilus</name>
    <name type="common">Pinewood nematode worm</name>
    <name type="synonym">Aphelenchoides xylophilus</name>
    <dbReference type="NCBI Taxonomy" id="6326"/>
    <lineage>
        <taxon>Eukaryota</taxon>
        <taxon>Metazoa</taxon>
        <taxon>Ecdysozoa</taxon>
        <taxon>Nematoda</taxon>
        <taxon>Chromadorea</taxon>
        <taxon>Rhabditida</taxon>
        <taxon>Tylenchina</taxon>
        <taxon>Tylenchomorpha</taxon>
        <taxon>Aphelenchoidea</taxon>
        <taxon>Aphelenchoididae</taxon>
        <taxon>Bursaphelenchus</taxon>
    </lineage>
</organism>
<evidence type="ECO:0000256" key="3">
    <source>
        <dbReference type="ARBA" id="ARBA00022771"/>
    </source>
</evidence>
<comment type="caution">
    <text evidence="8">The sequence shown here is derived from an EMBL/GenBank/DDBJ whole genome shotgun (WGS) entry which is preliminary data.</text>
</comment>
<gene>
    <name evidence="8" type="ORF">BXYJ_LOCUS15460</name>
</gene>
<dbReference type="Gene3D" id="3.30.160.60">
    <property type="entry name" value="Classic Zinc Finger"/>
    <property type="match status" value="1"/>
</dbReference>